<dbReference type="GO" id="GO:0006357">
    <property type="term" value="P:regulation of transcription by RNA polymerase II"/>
    <property type="evidence" value="ECO:0007669"/>
    <property type="project" value="TreeGrafter"/>
</dbReference>
<feature type="compositionally biased region" description="Polar residues" evidence="2">
    <location>
        <begin position="130"/>
        <end position="148"/>
    </location>
</feature>
<feature type="compositionally biased region" description="Low complexity" evidence="2">
    <location>
        <begin position="651"/>
        <end position="660"/>
    </location>
</feature>
<dbReference type="InterPro" id="IPR013087">
    <property type="entry name" value="Znf_C2H2_type"/>
</dbReference>
<dbReference type="GO" id="GO:0008270">
    <property type="term" value="F:zinc ion binding"/>
    <property type="evidence" value="ECO:0007669"/>
    <property type="project" value="UniProtKB-KW"/>
</dbReference>
<reference evidence="4 5" key="1">
    <citation type="journal article" date="2016" name="Nat. Commun.">
        <title>Ectomycorrhizal ecology is imprinted in the genome of the dominant symbiotic fungus Cenococcum geophilum.</title>
        <authorList>
            <consortium name="DOE Joint Genome Institute"/>
            <person name="Peter M."/>
            <person name="Kohler A."/>
            <person name="Ohm R.A."/>
            <person name="Kuo A."/>
            <person name="Krutzmann J."/>
            <person name="Morin E."/>
            <person name="Arend M."/>
            <person name="Barry K.W."/>
            <person name="Binder M."/>
            <person name="Choi C."/>
            <person name="Clum A."/>
            <person name="Copeland A."/>
            <person name="Grisel N."/>
            <person name="Haridas S."/>
            <person name="Kipfer T."/>
            <person name="LaButti K."/>
            <person name="Lindquist E."/>
            <person name="Lipzen A."/>
            <person name="Maire R."/>
            <person name="Meier B."/>
            <person name="Mihaltcheva S."/>
            <person name="Molinier V."/>
            <person name="Murat C."/>
            <person name="Poggeler S."/>
            <person name="Quandt C.A."/>
            <person name="Sperisen C."/>
            <person name="Tritt A."/>
            <person name="Tisserant E."/>
            <person name="Crous P.W."/>
            <person name="Henrissat B."/>
            <person name="Nehls U."/>
            <person name="Egli S."/>
            <person name="Spatafora J.W."/>
            <person name="Grigoriev I.V."/>
            <person name="Martin F.M."/>
        </authorList>
    </citation>
    <scope>NUCLEOTIDE SEQUENCE [LARGE SCALE GENOMIC DNA]</scope>
    <source>
        <strain evidence="4 5">CBS 207.34</strain>
    </source>
</reference>
<evidence type="ECO:0000259" key="3">
    <source>
        <dbReference type="PROSITE" id="PS50157"/>
    </source>
</evidence>
<feature type="compositionally biased region" description="Polar residues" evidence="2">
    <location>
        <begin position="390"/>
        <end position="401"/>
    </location>
</feature>
<evidence type="ECO:0000313" key="4">
    <source>
        <dbReference type="EMBL" id="OCL12381.1"/>
    </source>
</evidence>
<feature type="region of interest" description="Disordered" evidence="2">
    <location>
        <begin position="215"/>
        <end position="234"/>
    </location>
</feature>
<dbReference type="Gene3D" id="3.30.160.60">
    <property type="entry name" value="Classic Zinc Finger"/>
    <property type="match status" value="1"/>
</dbReference>
<feature type="compositionally biased region" description="Polar residues" evidence="2">
    <location>
        <begin position="566"/>
        <end position="577"/>
    </location>
</feature>
<feature type="region of interest" description="Disordered" evidence="2">
    <location>
        <begin position="20"/>
        <end position="43"/>
    </location>
</feature>
<feature type="compositionally biased region" description="Polar residues" evidence="2">
    <location>
        <begin position="600"/>
        <end position="614"/>
    </location>
</feature>
<feature type="compositionally biased region" description="Polar residues" evidence="2">
    <location>
        <begin position="173"/>
        <end position="203"/>
    </location>
</feature>
<dbReference type="AlphaFoldDB" id="A0A8E2F8I0"/>
<feature type="compositionally biased region" description="Polar residues" evidence="2">
    <location>
        <begin position="526"/>
        <end position="544"/>
    </location>
</feature>
<dbReference type="SMART" id="SM00355">
    <property type="entry name" value="ZnF_C2H2"/>
    <property type="match status" value="3"/>
</dbReference>
<feature type="compositionally biased region" description="Basic and acidic residues" evidence="2">
    <location>
        <begin position="431"/>
        <end position="440"/>
    </location>
</feature>
<sequence length="756" mass="83382">MIFWKKKIGATLNPRRQHLQHSYPSTLPSPPQSQSSLFDALSQASLSPSPAELSEKLLRSYLESVPPFTTQFATQSVIDNDQTDTDQYMTGTFDFQSPAIRIQQSTPIPQLPSSYSQSPMLATTNNNGIQNWNSYENNGQMDTTQPLQTPVHRASRTHQRATSSSSIGSNGSQYHTAGHTTTYPYIANSENSPPASSTSNLDSSYAADEASRAFSNHLPTPSHTPTQDTFLNPNFNNYNAHSNMDSTMAAHMSMKQALLDQHAPEDELPSFGHSARHSVSSYGHDSPATPHTAHGDDYEDKFKVPPTGETIPDKVESWFDDYLLFDDDSDLRHSLPKFDRTLTDMTLDELYNPSMAAQMPHSTPQSNANSSLLSPYRNVVTERLQAAHNARSQSPASSVSRGVSPFRQGSPYAASNNSFNSPHMRVGTAAHAREAQKAESDAFALKHHLPQGEDTQPKTISPKDALLDYHEADEESKVPLFPDGSASEYEHQYTGGDQYRNATAQSHYDNSSEQGYRRRSWATPRFSPNFSTTSGPSPSQSNFTFVPPAIGGNMHGLPYASQQYRPTSNLQSASEQTPEFPAHLTSMESSASEAGGPENGSVSSDQLQKPVSSTADTGTYTCTYHGCTLRFETPQKLQKHKREGHRQNPNAASSTSMGSGMTSAALLERNSQAGPHKCERINPTTGKPCNTIFSRPYDLTRHEDTIHNARKQKVRCALCVEEKTFSRNDALTRHMRVVHPEVDFPGKHRRRGGNHD</sequence>
<dbReference type="PROSITE" id="PS50157">
    <property type="entry name" value="ZINC_FINGER_C2H2_2"/>
    <property type="match status" value="2"/>
</dbReference>
<evidence type="ECO:0000256" key="1">
    <source>
        <dbReference type="PROSITE-ProRule" id="PRU00042"/>
    </source>
</evidence>
<feature type="compositionally biased region" description="Low complexity" evidence="2">
    <location>
        <begin position="22"/>
        <end position="43"/>
    </location>
</feature>
<protein>
    <recommendedName>
        <fullName evidence="3">C2H2-type domain-containing protein</fullName>
    </recommendedName>
</protein>
<dbReference type="GO" id="GO:0005634">
    <property type="term" value="C:nucleus"/>
    <property type="evidence" value="ECO:0007669"/>
    <property type="project" value="TreeGrafter"/>
</dbReference>
<dbReference type="PROSITE" id="PS00028">
    <property type="entry name" value="ZINC_FINGER_C2H2_1"/>
    <property type="match status" value="1"/>
</dbReference>
<organism evidence="4 5">
    <name type="scientific">Glonium stellatum</name>
    <dbReference type="NCBI Taxonomy" id="574774"/>
    <lineage>
        <taxon>Eukaryota</taxon>
        <taxon>Fungi</taxon>
        <taxon>Dikarya</taxon>
        <taxon>Ascomycota</taxon>
        <taxon>Pezizomycotina</taxon>
        <taxon>Dothideomycetes</taxon>
        <taxon>Pleosporomycetidae</taxon>
        <taxon>Gloniales</taxon>
        <taxon>Gloniaceae</taxon>
        <taxon>Glonium</taxon>
    </lineage>
</organism>
<feature type="region of interest" description="Disordered" evidence="2">
    <location>
        <begin position="566"/>
        <end position="614"/>
    </location>
</feature>
<feature type="compositionally biased region" description="Polar residues" evidence="2">
    <location>
        <begin position="505"/>
        <end position="514"/>
    </location>
</feature>
<feature type="region of interest" description="Disordered" evidence="2">
    <location>
        <begin position="265"/>
        <end position="299"/>
    </location>
</feature>
<feature type="region of interest" description="Disordered" evidence="2">
    <location>
        <begin position="130"/>
        <end position="208"/>
    </location>
</feature>
<dbReference type="OrthoDB" id="7295497at2759"/>
<name>A0A8E2F8I0_9PEZI</name>
<dbReference type="InterPro" id="IPR051061">
    <property type="entry name" value="Zinc_finger_trans_reg"/>
</dbReference>
<feature type="region of interest" description="Disordered" evidence="2">
    <location>
        <begin position="386"/>
        <end position="440"/>
    </location>
</feature>
<feature type="domain" description="C2H2-type" evidence="3">
    <location>
        <begin position="620"/>
        <end position="650"/>
    </location>
</feature>
<dbReference type="PANTHER" id="PTHR46179">
    <property type="entry name" value="ZINC FINGER PROTEIN"/>
    <property type="match status" value="1"/>
</dbReference>
<evidence type="ECO:0000256" key="2">
    <source>
        <dbReference type="SAM" id="MobiDB-lite"/>
    </source>
</evidence>
<feature type="region of interest" description="Disordered" evidence="2">
    <location>
        <begin position="505"/>
        <end position="549"/>
    </location>
</feature>
<feature type="domain" description="C2H2-type" evidence="3">
    <location>
        <begin position="676"/>
        <end position="712"/>
    </location>
</feature>
<keyword evidence="5" id="KW-1185">Reference proteome</keyword>
<keyword evidence="1" id="KW-0863">Zinc-finger</keyword>
<evidence type="ECO:0000313" key="5">
    <source>
        <dbReference type="Proteomes" id="UP000250140"/>
    </source>
</evidence>
<gene>
    <name evidence="4" type="ORF">AOQ84DRAFT_395720</name>
</gene>
<keyword evidence="1" id="KW-0479">Metal-binding</keyword>
<dbReference type="Pfam" id="PF00096">
    <property type="entry name" value="zf-C2H2"/>
    <property type="match status" value="1"/>
</dbReference>
<feature type="compositionally biased region" description="Low complexity" evidence="2">
    <location>
        <begin position="163"/>
        <end position="172"/>
    </location>
</feature>
<keyword evidence="1" id="KW-0862">Zinc</keyword>
<feature type="region of interest" description="Disordered" evidence="2">
    <location>
        <begin position="635"/>
        <end position="660"/>
    </location>
</feature>
<dbReference type="EMBL" id="KV748884">
    <property type="protein sequence ID" value="OCL12381.1"/>
    <property type="molecule type" value="Genomic_DNA"/>
</dbReference>
<proteinExistence type="predicted"/>
<dbReference type="Proteomes" id="UP000250140">
    <property type="component" value="Unassembled WGS sequence"/>
</dbReference>
<dbReference type="PANTHER" id="PTHR46179:SF19">
    <property type="entry name" value="C2H2 FINGER DOMAIN TRANSCRIPTION FACTOR (EUROFUNG)-RELATED"/>
    <property type="match status" value="1"/>
</dbReference>
<accession>A0A8E2F8I0</accession>